<dbReference type="SUPFAM" id="SSF46689">
    <property type="entry name" value="Homeodomain-like"/>
    <property type="match status" value="1"/>
</dbReference>
<keyword evidence="1" id="KW-0805">Transcription regulation</keyword>
<sequence length="288" mass="32463">MRVTALCPSYQPLSTEADWILPSGQPIQRYGLCALAQPYLRTAQQTPRFPFYEATLLLVLSGQLTIREQSETTVIDTPSQLCLITPDANADLTKTPGGHNAVFRSLFLTFSSTLLARFHRHYPDEIAPVLRPSPFTPLALDDDLIRTLQHLVGGITDNTLTASRLELRLMDMLLALSERGYHFGTPPLPGISTQLRMLISEEPDRHWTAQYAGRLLAMSEATLRRRLSAEQTRFDVLLLETRLQHAMMLVQTTSWSIQRLAEACGYQSSARFSERFKARFGCSPTKIR</sequence>
<organism evidence="5 6">
    <name type="scientific">Pectobacterium fontis</name>
    <dbReference type="NCBI Taxonomy" id="2558042"/>
    <lineage>
        <taxon>Bacteria</taxon>
        <taxon>Pseudomonadati</taxon>
        <taxon>Pseudomonadota</taxon>
        <taxon>Gammaproteobacteria</taxon>
        <taxon>Enterobacterales</taxon>
        <taxon>Pectobacteriaceae</taxon>
        <taxon>Pectobacterium</taxon>
    </lineage>
</organism>
<evidence type="ECO:0000259" key="4">
    <source>
        <dbReference type="PROSITE" id="PS01124"/>
    </source>
</evidence>
<dbReference type="EMBL" id="JSXC01000001">
    <property type="protein sequence ID" value="KHN56467.1"/>
    <property type="molecule type" value="Genomic_DNA"/>
</dbReference>
<dbReference type="Gene3D" id="1.10.10.60">
    <property type="entry name" value="Homeodomain-like"/>
    <property type="match status" value="1"/>
</dbReference>
<evidence type="ECO:0000313" key="5">
    <source>
        <dbReference type="EMBL" id="KHN56467.1"/>
    </source>
</evidence>
<dbReference type="AlphaFoldDB" id="A0A7V8IM88"/>
<dbReference type="InterPro" id="IPR018062">
    <property type="entry name" value="HTH_AraC-typ_CS"/>
</dbReference>
<dbReference type="SMART" id="SM00342">
    <property type="entry name" value="HTH_ARAC"/>
    <property type="match status" value="1"/>
</dbReference>
<accession>A0A7V8IM88</accession>
<keyword evidence="3" id="KW-0804">Transcription</keyword>
<dbReference type="GO" id="GO:0003700">
    <property type="term" value="F:DNA-binding transcription factor activity"/>
    <property type="evidence" value="ECO:0007669"/>
    <property type="project" value="InterPro"/>
</dbReference>
<evidence type="ECO:0000256" key="1">
    <source>
        <dbReference type="ARBA" id="ARBA00023015"/>
    </source>
</evidence>
<dbReference type="InterPro" id="IPR018060">
    <property type="entry name" value="HTH_AraC"/>
</dbReference>
<dbReference type="PANTHER" id="PTHR47894:SF4">
    <property type="entry name" value="HTH-TYPE TRANSCRIPTIONAL REGULATOR GADX"/>
    <property type="match status" value="1"/>
</dbReference>
<dbReference type="InterPro" id="IPR009057">
    <property type="entry name" value="Homeodomain-like_sf"/>
</dbReference>
<dbReference type="OrthoDB" id="9783876at2"/>
<name>A0A7V8IM88_9GAMM</name>
<comment type="caution">
    <text evidence="5">The sequence shown here is derived from an EMBL/GenBank/DDBJ whole genome shotgun (WGS) entry which is preliminary data.</text>
</comment>
<dbReference type="PROSITE" id="PS00041">
    <property type="entry name" value="HTH_ARAC_FAMILY_1"/>
    <property type="match status" value="1"/>
</dbReference>
<dbReference type="GO" id="GO:0000976">
    <property type="term" value="F:transcription cis-regulatory region binding"/>
    <property type="evidence" value="ECO:0007669"/>
    <property type="project" value="TreeGrafter"/>
</dbReference>
<reference evidence="5 6" key="1">
    <citation type="submission" date="2014-10" db="EMBL/GenBank/DDBJ databases">
        <title>Genome sequence of Pectobacterium carotovorum M022.</title>
        <authorList>
            <person name="Chan K.-G."/>
            <person name="Tan W.-S."/>
        </authorList>
    </citation>
    <scope>NUCLEOTIDE SEQUENCE [LARGE SCALE GENOMIC DNA]</scope>
    <source>
        <strain evidence="5 6">M022</strain>
    </source>
</reference>
<evidence type="ECO:0000313" key="6">
    <source>
        <dbReference type="Proteomes" id="UP000053038"/>
    </source>
</evidence>
<dbReference type="Pfam" id="PF12833">
    <property type="entry name" value="HTH_18"/>
    <property type="match status" value="1"/>
</dbReference>
<evidence type="ECO:0000256" key="2">
    <source>
        <dbReference type="ARBA" id="ARBA00023125"/>
    </source>
</evidence>
<feature type="domain" description="HTH araC/xylS-type" evidence="4">
    <location>
        <begin position="193"/>
        <end position="288"/>
    </location>
</feature>
<dbReference type="GO" id="GO:0005829">
    <property type="term" value="C:cytosol"/>
    <property type="evidence" value="ECO:0007669"/>
    <property type="project" value="TreeGrafter"/>
</dbReference>
<keyword evidence="2" id="KW-0238">DNA-binding</keyword>
<proteinExistence type="predicted"/>
<gene>
    <name evidence="5" type="ORF">OI69_00090</name>
</gene>
<evidence type="ECO:0000256" key="3">
    <source>
        <dbReference type="ARBA" id="ARBA00023163"/>
    </source>
</evidence>
<keyword evidence="6" id="KW-1185">Reference proteome</keyword>
<protein>
    <submittedName>
        <fullName evidence="5">AraC family transcriptional regulator</fullName>
    </submittedName>
</protein>
<dbReference type="PANTHER" id="PTHR47894">
    <property type="entry name" value="HTH-TYPE TRANSCRIPTIONAL REGULATOR GADX"/>
    <property type="match status" value="1"/>
</dbReference>
<dbReference type="Proteomes" id="UP000053038">
    <property type="component" value="Unassembled WGS sequence"/>
</dbReference>
<dbReference type="PROSITE" id="PS01124">
    <property type="entry name" value="HTH_ARAC_FAMILY_2"/>
    <property type="match status" value="1"/>
</dbReference>